<feature type="domain" description="Ig-like" evidence="9">
    <location>
        <begin position="200"/>
        <end position="302"/>
    </location>
</feature>
<dbReference type="InterPro" id="IPR003961">
    <property type="entry name" value="FN3_dom"/>
</dbReference>
<dbReference type="EMBL" id="GGYP01002114">
    <property type="protein sequence ID" value="MDE46885.1"/>
    <property type="molecule type" value="Transcribed_RNA"/>
</dbReference>
<dbReference type="InterPro" id="IPR003599">
    <property type="entry name" value="Ig_sub"/>
</dbReference>
<keyword evidence="7" id="KW-0732">Signal</keyword>
<keyword evidence="4" id="KW-1015">Disulfide bond</keyword>
<feature type="domain" description="C-type lectin" evidence="8">
    <location>
        <begin position="41"/>
        <end position="151"/>
    </location>
</feature>
<dbReference type="InterPro" id="IPR013098">
    <property type="entry name" value="Ig_I-set"/>
</dbReference>
<dbReference type="Pfam" id="PF13927">
    <property type="entry name" value="Ig_3"/>
    <property type="match status" value="2"/>
</dbReference>
<dbReference type="SMART" id="SM00060">
    <property type="entry name" value="FN3"/>
    <property type="match status" value="4"/>
</dbReference>
<dbReference type="InterPro" id="IPR036179">
    <property type="entry name" value="Ig-like_dom_sf"/>
</dbReference>
<accession>A0A6G1S8Q7</accession>
<dbReference type="InterPro" id="IPR007110">
    <property type="entry name" value="Ig-like_dom"/>
</dbReference>
<dbReference type="Pfam" id="PF00059">
    <property type="entry name" value="Lectin_C"/>
    <property type="match status" value="1"/>
</dbReference>
<dbReference type="InterPro" id="IPR013783">
    <property type="entry name" value="Ig-like_fold"/>
</dbReference>
<keyword evidence="2" id="KW-0677">Repeat</keyword>
<keyword evidence="5" id="KW-0325">Glycoprotein</keyword>
<evidence type="ECO:0000256" key="1">
    <source>
        <dbReference type="ARBA" id="ARBA00004370"/>
    </source>
</evidence>
<name>A0A6G1S8Q7_9ACAR</name>
<feature type="domain" description="Ig-like" evidence="9">
    <location>
        <begin position="600"/>
        <end position="687"/>
    </location>
</feature>
<evidence type="ECO:0000256" key="6">
    <source>
        <dbReference type="ARBA" id="ARBA00023319"/>
    </source>
</evidence>
<dbReference type="InterPro" id="IPR003598">
    <property type="entry name" value="Ig_sub2"/>
</dbReference>
<dbReference type="Gene3D" id="2.60.40.10">
    <property type="entry name" value="Immunoglobulins"/>
    <property type="match status" value="10"/>
</dbReference>
<dbReference type="GO" id="GO:0009653">
    <property type="term" value="P:anatomical structure morphogenesis"/>
    <property type="evidence" value="ECO:0007669"/>
    <property type="project" value="UniProtKB-ARBA"/>
</dbReference>
<feature type="domain" description="Ig-like" evidence="9">
    <location>
        <begin position="415"/>
        <end position="497"/>
    </location>
</feature>
<evidence type="ECO:0000259" key="9">
    <source>
        <dbReference type="PROSITE" id="PS50835"/>
    </source>
</evidence>
<dbReference type="PANTHER" id="PTHR44170:SF6">
    <property type="entry name" value="CONTACTIN"/>
    <property type="match status" value="1"/>
</dbReference>
<dbReference type="InterPro" id="IPR036116">
    <property type="entry name" value="FN3_sf"/>
</dbReference>
<dbReference type="PROSITE" id="PS50853">
    <property type="entry name" value="FN3"/>
    <property type="match status" value="3"/>
</dbReference>
<dbReference type="GO" id="GO:0016020">
    <property type="term" value="C:membrane"/>
    <property type="evidence" value="ECO:0007669"/>
    <property type="project" value="UniProtKB-SubCell"/>
</dbReference>
<dbReference type="SUPFAM" id="SSF49265">
    <property type="entry name" value="Fibronectin type III"/>
    <property type="match status" value="2"/>
</dbReference>
<dbReference type="PROSITE" id="PS50041">
    <property type="entry name" value="C_TYPE_LECTIN_2"/>
    <property type="match status" value="1"/>
</dbReference>
<dbReference type="InterPro" id="IPR001304">
    <property type="entry name" value="C-type_lectin-like"/>
</dbReference>
<dbReference type="GO" id="GO:0098609">
    <property type="term" value="P:cell-cell adhesion"/>
    <property type="evidence" value="ECO:0007669"/>
    <property type="project" value="TreeGrafter"/>
</dbReference>
<evidence type="ECO:0000259" key="8">
    <source>
        <dbReference type="PROSITE" id="PS50041"/>
    </source>
</evidence>
<evidence type="ECO:0000256" key="4">
    <source>
        <dbReference type="ARBA" id="ARBA00023157"/>
    </source>
</evidence>
<dbReference type="SMART" id="SM00408">
    <property type="entry name" value="IGc2"/>
    <property type="match status" value="5"/>
</dbReference>
<dbReference type="Gene3D" id="3.10.100.10">
    <property type="entry name" value="Mannose-Binding Protein A, subunit A"/>
    <property type="match status" value="1"/>
</dbReference>
<feature type="domain" description="Fibronectin type-III" evidence="10">
    <location>
        <begin position="1033"/>
        <end position="1140"/>
    </location>
</feature>
<dbReference type="FunFam" id="2.60.40.10:FF:000028">
    <property type="entry name" value="Neuronal cell adhesion molecule"/>
    <property type="match status" value="1"/>
</dbReference>
<evidence type="ECO:0000313" key="11">
    <source>
        <dbReference type="EMBL" id="MDE46885.1"/>
    </source>
</evidence>
<dbReference type="FunFam" id="2.60.40.10:FF:000064">
    <property type="entry name" value="Contactin 1"/>
    <property type="match status" value="1"/>
</dbReference>
<dbReference type="GO" id="GO:0030154">
    <property type="term" value="P:cell differentiation"/>
    <property type="evidence" value="ECO:0007669"/>
    <property type="project" value="UniProtKB-ARBA"/>
</dbReference>
<feature type="chain" id="PRO_5026001717" evidence="7">
    <location>
        <begin position="28"/>
        <end position="1246"/>
    </location>
</feature>
<feature type="signal peptide" evidence="7">
    <location>
        <begin position="1"/>
        <end position="27"/>
    </location>
</feature>
<dbReference type="SMART" id="SM00409">
    <property type="entry name" value="IG"/>
    <property type="match status" value="6"/>
</dbReference>
<feature type="domain" description="Ig-like" evidence="9">
    <location>
        <begin position="502"/>
        <end position="594"/>
    </location>
</feature>
<dbReference type="AlphaFoldDB" id="A0A6G1S8Q7"/>
<evidence type="ECO:0000256" key="7">
    <source>
        <dbReference type="SAM" id="SignalP"/>
    </source>
</evidence>
<dbReference type="SUPFAM" id="SSF48726">
    <property type="entry name" value="Immunoglobulin"/>
    <property type="match status" value="6"/>
</dbReference>
<gene>
    <name evidence="11" type="primary">Cont</name>
    <name evidence="11" type="ORF">g.20344</name>
</gene>
<proteinExistence type="predicted"/>
<dbReference type="Pfam" id="PF07679">
    <property type="entry name" value="I-set"/>
    <property type="match status" value="3"/>
</dbReference>
<organism evidence="11">
    <name type="scientific">Aceria tosichella</name>
    <name type="common">wheat curl mite</name>
    <dbReference type="NCBI Taxonomy" id="561515"/>
    <lineage>
        <taxon>Eukaryota</taxon>
        <taxon>Metazoa</taxon>
        <taxon>Ecdysozoa</taxon>
        <taxon>Arthropoda</taxon>
        <taxon>Chelicerata</taxon>
        <taxon>Arachnida</taxon>
        <taxon>Acari</taxon>
        <taxon>Acariformes</taxon>
        <taxon>Trombidiformes</taxon>
        <taxon>Prostigmata</taxon>
        <taxon>Eupodina</taxon>
        <taxon>Eriophyoidea</taxon>
        <taxon>Eriophyidae</taxon>
        <taxon>Eriophyinae</taxon>
        <taxon>Aceriini</taxon>
        <taxon>Aceria</taxon>
    </lineage>
</organism>
<feature type="domain" description="Ig-like" evidence="9">
    <location>
        <begin position="692"/>
        <end position="787"/>
    </location>
</feature>
<dbReference type="FunFam" id="2.60.40.10:FF:000004">
    <property type="entry name" value="DCC isoform 1"/>
    <property type="match status" value="1"/>
</dbReference>
<dbReference type="CDD" id="cd00063">
    <property type="entry name" value="FN3"/>
    <property type="match status" value="3"/>
</dbReference>
<sequence>MKYYSKLLVSLLSVLLIVCSLSYATNGLTIKNECPKNWVSYSSSCYKFVRSNSSQFYNASNYCDLYNAKLISVNDFEENDFILDWLQDNDPYRRIWLTSALVSYGQNNWQWTGDLSKFINNNDLWLPTNASYERMSFNGAAYTFSYTFNKWGLIRVDNQRPVYSFICEFHNTNSAGNSYLDRGIDYGLNIHNKSLVPRGPRITVEPRDVVFDISGRSHSNQLKLRCVADAHPEPSYTWYREDHNSNGLLVGTPIDPLDDDRLTQTDGTLTIFNPKQETDKGKYYCAAMNVYGRVISQTVSITFGYILEFNKKRSIERGKENWGKSISCDAPQHHPRVLYYWTKAEFPNFVQEDRRVFISHDGNLYFSSLEKIDRSNYSCQIQSLISSTGRFGPSFPLVVEPASNGQKLQFANGFPKSFPEGPLAGDDIRLECMAYGYPTPAYNWTRVSPTQHMPRGYSLRNDGKVLVIPRARIEDEGEYVCKATSENESLQKSVRVSVQARPRFTQPLDDQVLGEREQLVWDCEAFGLPHVTYSWFKNGEELSLATMSPLDAARYTIKDNRFMIDSVQRERDSAMYQCRASNQYGSAFSSAQLRVMNLKPNADKDPMPLSVQAMVDQNITIPCYVEAIPKPVITWRKEGQQIEDRSRIKVTPSGLLQIARVRVSDAGGYECQAENHLGALSTKTWLVVKPAPIIAEPIQRREIARFGDTKTLSCEVQQSDSYNMEIAHVWLKNGLMINFDDPTTANKYSRTETGQLTIRNISYIDQANYTCQAQTSIGTVERSGTLLVRGPPDACGAVSADGLTQFSARVSWTDGSDHLAKIVFNTIEGRTNHNSSWTVLAANISAQLVQRNQYLHQPIPVSGGPLVVPPPAVGGGLTGFYRKTFLLQNQLMPWSIYEFRVSATNEFGQGPPSEPSAKYRTDMSAPRFAVSNLRGGGGKAGTLSIKWDPLPVYAWGSNEIWYQIYYRLNGTYEWSKRELTSAGGLTDAYTINVGSENFYKLFDVMVQPINSIGAGPLSQLAYIRSAQQMPWIQPNNVHGVAHNSTSLNVTWSFPTDLLMPDPESSESGKLVGYRIRYWPTGKDPQTHSLTKLKRGNETWGLVVGLQPDTEYHVSVMAYNEAGSGPESESFRLRTFKSAPQRAPTSVSAEFLDDTTIKVIWRGVAPITTNEEPVLGYKVRYWRYDEPISSAKDLIKPLGGDELSLVLSNLVPGETYKLRVLAYSSGGDGKMSSPELIIKIKSQPSES</sequence>
<feature type="domain" description="Fibronectin type-III" evidence="10">
    <location>
        <begin position="929"/>
        <end position="1028"/>
    </location>
</feature>
<keyword evidence="6" id="KW-0393">Immunoglobulin domain</keyword>
<evidence type="ECO:0000256" key="5">
    <source>
        <dbReference type="ARBA" id="ARBA00023180"/>
    </source>
</evidence>
<dbReference type="PANTHER" id="PTHR44170">
    <property type="entry name" value="PROTEIN SIDEKICK"/>
    <property type="match status" value="1"/>
</dbReference>
<keyword evidence="3" id="KW-0472">Membrane</keyword>
<evidence type="ECO:0000256" key="2">
    <source>
        <dbReference type="ARBA" id="ARBA00022737"/>
    </source>
</evidence>
<dbReference type="InterPro" id="IPR016186">
    <property type="entry name" value="C-type_lectin-like/link_sf"/>
</dbReference>
<feature type="domain" description="Fibronectin type-III" evidence="10">
    <location>
        <begin position="1142"/>
        <end position="1244"/>
    </location>
</feature>
<dbReference type="InterPro" id="IPR016187">
    <property type="entry name" value="CTDL_fold"/>
</dbReference>
<dbReference type="SMART" id="SM00034">
    <property type="entry name" value="CLECT"/>
    <property type="match status" value="1"/>
</dbReference>
<evidence type="ECO:0000259" key="10">
    <source>
        <dbReference type="PROSITE" id="PS50853"/>
    </source>
</evidence>
<protein>
    <submittedName>
        <fullName evidence="11">Contactin</fullName>
    </submittedName>
</protein>
<dbReference type="PROSITE" id="PS50835">
    <property type="entry name" value="IG_LIKE"/>
    <property type="match status" value="6"/>
</dbReference>
<dbReference type="Pfam" id="PF00041">
    <property type="entry name" value="fn3"/>
    <property type="match status" value="2"/>
</dbReference>
<feature type="domain" description="Ig-like" evidence="9">
    <location>
        <begin position="304"/>
        <end position="383"/>
    </location>
</feature>
<reference evidence="11" key="1">
    <citation type="submission" date="2018-10" db="EMBL/GenBank/DDBJ databases">
        <title>Transcriptome assembly of Aceria tosichella (Wheat curl mite) Type 2.</title>
        <authorList>
            <person name="Scully E.D."/>
            <person name="Geib S.M."/>
            <person name="Palmer N.A."/>
            <person name="Gupta A.K."/>
            <person name="Sarath G."/>
            <person name="Tatineni S."/>
        </authorList>
    </citation>
    <scope>NUCLEOTIDE SEQUENCE</scope>
    <source>
        <strain evidence="11">LincolnNE</strain>
    </source>
</reference>
<evidence type="ECO:0000256" key="3">
    <source>
        <dbReference type="ARBA" id="ARBA00023136"/>
    </source>
</evidence>
<comment type="subcellular location">
    <subcellularLocation>
        <location evidence="1">Membrane</location>
    </subcellularLocation>
</comment>
<dbReference type="SUPFAM" id="SSF56436">
    <property type="entry name" value="C-type lectin-like"/>
    <property type="match status" value="1"/>
</dbReference>
<dbReference type="CDD" id="cd00037">
    <property type="entry name" value="CLECT"/>
    <property type="match status" value="1"/>
</dbReference>